<keyword evidence="2" id="KW-1015">Disulfide bond</keyword>
<reference evidence="7 8" key="1">
    <citation type="submission" date="2018-07" db="EMBL/GenBank/DDBJ databases">
        <title>Whole Genome Shotgun Sequence of Streptomyces spongiicola strain 531S.</title>
        <authorList>
            <person name="Dohra H."/>
            <person name="Kodani S."/>
        </authorList>
    </citation>
    <scope>NUCLEOTIDE SEQUENCE [LARGE SCALE GENOMIC DNA]</scope>
    <source>
        <strain evidence="7 8">531S</strain>
    </source>
</reference>
<dbReference type="GO" id="GO:0004806">
    <property type="term" value="F:triacylglycerol lipase activity"/>
    <property type="evidence" value="ECO:0007669"/>
    <property type="project" value="TreeGrafter"/>
</dbReference>
<dbReference type="Gene3D" id="3.40.50.1110">
    <property type="entry name" value="SGNH hydrolase"/>
    <property type="match status" value="1"/>
</dbReference>
<evidence type="ECO:0000259" key="5">
    <source>
        <dbReference type="Pfam" id="PF13472"/>
    </source>
</evidence>
<feature type="active site" evidence="1">
    <location>
        <position position="1333"/>
    </location>
</feature>
<feature type="disulfide bond" evidence="2">
    <location>
        <begin position="1258"/>
        <end position="1305"/>
    </location>
</feature>
<organism evidence="7 8">
    <name type="scientific">Streptomyces spongiicola</name>
    <dbReference type="NCBI Taxonomy" id="1690221"/>
    <lineage>
        <taxon>Bacteria</taxon>
        <taxon>Bacillati</taxon>
        <taxon>Actinomycetota</taxon>
        <taxon>Actinomycetes</taxon>
        <taxon>Kitasatosporales</taxon>
        <taxon>Streptomycetaceae</taxon>
        <taxon>Streptomyces</taxon>
    </lineage>
</organism>
<keyword evidence="4" id="KW-0732">Signal</keyword>
<sequence>MKVSRHARSWVAGLASAAVLAGLAQTTAVADTADPLPQEPSSQRVERPASSPAVREPQRQSLLGAGWQDSADRAWTTSSDAQGFHILVADKREGYGWKTAASLSEPGFEADAWIGNACVTASGNRAVVVYAPRTFTNEPKLMARGAFTAVVELETGKVTKLPLQASLAYYNPGCGVAEKAVLTQAGGEDKAATRLFILDVATGKLSPPIETKGQVTSAVIAKDDSVVGANGARIVKIDAKGQKTALVHTESVPYRLAPDADGGIVFLDKQAFTAKKGTATADAQVQQTQAKRITAGQVTKPNGKKVDAALLAAGPLTETGLTQVAGTVYLTGKVKPAVGKKLPRAVRQLAKVPKDAKVSTRGEAVLTETAWADGQGVLLRADDPDASRPVHVEMTVVNSGKETTFTVDPSRRTSVHSKQGRDRTPALAAPKGGVDKASTKSTSSGGAGLRPKTAGTLMSSADRHEVVESERVCSVPRNDPRNQAMQPKPRQVEWAVNQAIRNNLNAHISRPANWKNLGMPAYQPQSLFPAPALEGGGSIPAQVMLGVTTQESNMWQASRIAVPGVTSSPLIGNYYGIDYYDGRSSNDWDIDWTEADCGYGIMQVTDHMRLAGKEDGHGGTAWPYQTQRAVALDYTANVAAGMQILASKWNETRKGGLKVNNGNSAKLENWTFALWAYNSGFYPNKGDGSPWGVGWANNPANPEWDAGRTPFMEDFFGNEEASDAAHPQDWPYQEKVLGFAAHPPSFLEAPGKMVPAFLAAWWNGTEGSAKLEGSAKYNRARVKPAEGTFCTAANACDPDKIGDDAHNGTGTGPCTRADYKCWWNQSVTWKDDCDYSCGNDFTRFPVSWAEEPDGTAYPPSCTTSGLPAGALVVDNVPAGTPTVRPGCANSWTNQGTFTFDFGDGETACAVCYVRWPAKIDTHQLGAGFGGHFYFGHTRKDDAKGQRLKATGTWQLNQEINGWSRVMVHMPDHGAHTRQAKYLIDTGNGIKHRVALQRTRENRWVDLGVFQFAGTPKVSLSTITADGTGDEDIAWDAVAFQKLPGKPKNFIVAMGDSYSSGEGASASDESGYYKETNYYGDDDKTKNACHRSRHTWSRQAALPGSSSSIGALADSRNANMDYHLIACSGARSYNITRTSQNGELPQIDKGYLDENTTLVTISIGGNDAQFADIVQACFKGAGQGSCMTHHFKVEDANDPELTAAFKDDFRPMADIAEDVIVDHVTPRIVNSLKAIKAKAPNAKIVLMGYPPLMSDNGSCVPTIDQAEGSWMNSMGNLLNRQMDKAAASAGATFADPTNDFKGKAICGDPETVHGIVLEMTESDVGVPVSAQSFHPKISGARLYADALEGVL</sequence>
<evidence type="ECO:0000259" key="6">
    <source>
        <dbReference type="Pfam" id="PF25275"/>
    </source>
</evidence>
<feature type="signal peptide" evidence="4">
    <location>
        <begin position="1"/>
        <end position="30"/>
    </location>
</feature>
<evidence type="ECO:0000313" key="8">
    <source>
        <dbReference type="Proteomes" id="UP000265354"/>
    </source>
</evidence>
<comment type="caution">
    <text evidence="7">The sequence shown here is derived from an EMBL/GenBank/DDBJ whole genome shotgun (WGS) entry which is preliminary data.</text>
</comment>
<feature type="disulfide bond" evidence="2">
    <location>
        <begin position="1088"/>
        <end position="1126"/>
    </location>
</feature>
<name>A0A388T6N6_9ACTN</name>
<evidence type="ECO:0000256" key="3">
    <source>
        <dbReference type="SAM" id="MobiDB-lite"/>
    </source>
</evidence>
<feature type="region of interest" description="Disordered" evidence="3">
    <location>
        <begin position="30"/>
        <end position="58"/>
    </location>
</feature>
<dbReference type="PANTHER" id="PTHR37981:SF1">
    <property type="entry name" value="SGNH HYDROLASE-TYPE ESTERASE DOMAIN-CONTAINING PROTEIN"/>
    <property type="match status" value="1"/>
</dbReference>
<evidence type="ECO:0000313" key="7">
    <source>
        <dbReference type="EMBL" id="GBQ04409.1"/>
    </source>
</evidence>
<feature type="chain" id="PRO_5017349565" evidence="4">
    <location>
        <begin position="31"/>
        <end position="1350"/>
    </location>
</feature>
<protein>
    <submittedName>
        <fullName evidence="7">NocE</fullName>
    </submittedName>
</protein>
<feature type="region of interest" description="Disordered" evidence="3">
    <location>
        <begin position="401"/>
        <end position="464"/>
    </location>
</feature>
<accession>A0A388T6N6</accession>
<dbReference type="Proteomes" id="UP000265354">
    <property type="component" value="Unassembled WGS sequence"/>
</dbReference>
<dbReference type="CDD" id="cd01823">
    <property type="entry name" value="SEST_like"/>
    <property type="match status" value="1"/>
</dbReference>
<feature type="domain" description="SGNH hydrolase-type esterase" evidence="5">
    <location>
        <begin position="1052"/>
        <end position="1301"/>
    </location>
</feature>
<evidence type="ECO:0000256" key="1">
    <source>
        <dbReference type="PIRSR" id="PIRSR637460-1"/>
    </source>
</evidence>
<dbReference type="Pfam" id="PF13472">
    <property type="entry name" value="Lipase_GDSL_2"/>
    <property type="match status" value="1"/>
</dbReference>
<proteinExistence type="predicted"/>
<evidence type="ECO:0000256" key="2">
    <source>
        <dbReference type="PIRSR" id="PIRSR637460-2"/>
    </source>
</evidence>
<dbReference type="SUPFAM" id="SSF52266">
    <property type="entry name" value="SGNH hydrolase"/>
    <property type="match status" value="1"/>
</dbReference>
<feature type="domain" description="Golvesin/Xly CBD-like" evidence="6">
    <location>
        <begin position="934"/>
        <end position="1040"/>
    </location>
</feature>
<dbReference type="GO" id="GO:0019433">
    <property type="term" value="P:triglyceride catabolic process"/>
    <property type="evidence" value="ECO:0007669"/>
    <property type="project" value="TreeGrafter"/>
</dbReference>
<dbReference type="Pfam" id="PF25275">
    <property type="entry name" value="Golvesin_C"/>
    <property type="match status" value="1"/>
</dbReference>
<feature type="active site" description="Nucleophile" evidence="1">
    <location>
        <position position="1056"/>
    </location>
</feature>
<dbReference type="InterPro" id="IPR013830">
    <property type="entry name" value="SGNH_hydro"/>
</dbReference>
<evidence type="ECO:0000256" key="4">
    <source>
        <dbReference type="SAM" id="SignalP"/>
    </source>
</evidence>
<dbReference type="InterPro" id="IPR036514">
    <property type="entry name" value="SGNH_hydro_sf"/>
</dbReference>
<dbReference type="EMBL" id="BGZL01000041">
    <property type="protein sequence ID" value="GBQ04409.1"/>
    <property type="molecule type" value="Genomic_DNA"/>
</dbReference>
<dbReference type="InterPro" id="IPR037460">
    <property type="entry name" value="SEST-like"/>
</dbReference>
<dbReference type="PANTHER" id="PTHR37981">
    <property type="entry name" value="LIPASE 2"/>
    <property type="match status" value="1"/>
</dbReference>
<dbReference type="InterPro" id="IPR033803">
    <property type="entry name" value="CBD-like_Golvesin-Xly"/>
</dbReference>
<gene>
    <name evidence="7" type="ORF">SSP531S_59050</name>
</gene>